<protein>
    <submittedName>
        <fullName evidence="2">Uncharacterized protein</fullName>
    </submittedName>
</protein>
<dbReference type="PANTHER" id="PTHR34261">
    <property type="entry name" value="APC REGULATOR OF WNT-SIGNALING PATHWAY-RELATED"/>
    <property type="match status" value="1"/>
</dbReference>
<reference evidence="2" key="3">
    <citation type="submission" date="2023-05" db="EMBL/GenBank/DDBJ databases">
        <authorList>
            <person name="Smith C.H."/>
        </authorList>
    </citation>
    <scope>NUCLEOTIDE SEQUENCE</scope>
    <source>
        <strain evidence="2">CHS0354</strain>
        <tissue evidence="2">Mantle</tissue>
    </source>
</reference>
<accession>A0AAE0W3J5</accession>
<dbReference type="AlphaFoldDB" id="A0AAE0W3J5"/>
<dbReference type="EMBL" id="JAEAOA010002123">
    <property type="protein sequence ID" value="KAK3598950.1"/>
    <property type="molecule type" value="Genomic_DNA"/>
</dbReference>
<evidence type="ECO:0000256" key="1">
    <source>
        <dbReference type="SAM" id="SignalP"/>
    </source>
</evidence>
<keyword evidence="1" id="KW-0732">Signal</keyword>
<feature type="chain" id="PRO_5042171471" evidence="1">
    <location>
        <begin position="20"/>
        <end position="164"/>
    </location>
</feature>
<organism evidence="2 3">
    <name type="scientific">Potamilus streckersoni</name>
    <dbReference type="NCBI Taxonomy" id="2493646"/>
    <lineage>
        <taxon>Eukaryota</taxon>
        <taxon>Metazoa</taxon>
        <taxon>Spiralia</taxon>
        <taxon>Lophotrochozoa</taxon>
        <taxon>Mollusca</taxon>
        <taxon>Bivalvia</taxon>
        <taxon>Autobranchia</taxon>
        <taxon>Heteroconchia</taxon>
        <taxon>Palaeoheterodonta</taxon>
        <taxon>Unionida</taxon>
        <taxon>Unionoidea</taxon>
        <taxon>Unionidae</taxon>
        <taxon>Ambleminae</taxon>
        <taxon>Lampsilini</taxon>
        <taxon>Potamilus</taxon>
    </lineage>
</organism>
<evidence type="ECO:0000313" key="2">
    <source>
        <dbReference type="EMBL" id="KAK3598950.1"/>
    </source>
</evidence>
<evidence type="ECO:0000313" key="3">
    <source>
        <dbReference type="Proteomes" id="UP001195483"/>
    </source>
</evidence>
<dbReference type="Proteomes" id="UP001195483">
    <property type="component" value="Unassembled WGS sequence"/>
</dbReference>
<reference evidence="2" key="2">
    <citation type="journal article" date="2021" name="Genome Biol. Evol.">
        <title>Developing a high-quality reference genome for a parasitic bivalve with doubly uniparental inheritance (Bivalvia: Unionida).</title>
        <authorList>
            <person name="Smith C.H."/>
        </authorList>
    </citation>
    <scope>NUCLEOTIDE SEQUENCE</scope>
    <source>
        <strain evidence="2">CHS0354</strain>
        <tissue evidence="2">Mantle</tissue>
    </source>
</reference>
<keyword evidence="3" id="KW-1185">Reference proteome</keyword>
<proteinExistence type="predicted"/>
<dbReference type="InterPro" id="IPR053358">
    <property type="entry name" value="Diff-assoc_signaling"/>
</dbReference>
<dbReference type="PANTHER" id="PTHR34261:SF1">
    <property type="entry name" value="TUBULIN POLYMERIZATION-PROMOTING PROTEIN"/>
    <property type="match status" value="1"/>
</dbReference>
<sequence length="164" mass="19187">MTYGIVFLFLVVFSRYTSAWNDNYTVGYTLCRSNHKCGNYGYEYKWCYTTNRNNWDYCCANECKTRYFRNGNFYVCSVGNEQMFCGGGGFRNVKGPTCLSSYPCGLHNDVKVEGYFWCYTDKSWDYCCHPDDKCGKHGESYNWCYTGYDKGKNSNGYWAYCTPE</sequence>
<name>A0AAE0W3J5_9BIVA</name>
<gene>
    <name evidence="2" type="ORF">CHS0354_036267</name>
</gene>
<reference evidence="2" key="1">
    <citation type="journal article" date="2021" name="Genome Biol. Evol.">
        <title>A High-Quality Reference Genome for a Parasitic Bivalve with Doubly Uniparental Inheritance (Bivalvia: Unionida).</title>
        <authorList>
            <person name="Smith C.H."/>
        </authorList>
    </citation>
    <scope>NUCLEOTIDE SEQUENCE</scope>
    <source>
        <strain evidence="2">CHS0354</strain>
    </source>
</reference>
<feature type="signal peptide" evidence="1">
    <location>
        <begin position="1"/>
        <end position="19"/>
    </location>
</feature>
<comment type="caution">
    <text evidence="2">The sequence shown here is derived from an EMBL/GenBank/DDBJ whole genome shotgun (WGS) entry which is preliminary data.</text>
</comment>